<dbReference type="Proteomes" id="UP001176806">
    <property type="component" value="Unassembled WGS sequence"/>
</dbReference>
<dbReference type="SUPFAM" id="SSF52540">
    <property type="entry name" value="P-loop containing nucleoside triphosphate hydrolases"/>
    <property type="match status" value="1"/>
</dbReference>
<dbReference type="EMBL" id="JAUOEL010000009">
    <property type="protein sequence ID" value="MDO5976930.1"/>
    <property type="molecule type" value="Genomic_DNA"/>
</dbReference>
<reference evidence="2" key="1">
    <citation type="submission" date="2023-07" db="EMBL/GenBank/DDBJ databases">
        <title>Two novel species in the genus Flavivirga.</title>
        <authorList>
            <person name="Kwon K."/>
        </authorList>
    </citation>
    <scope>NUCLEOTIDE SEQUENCE</scope>
    <source>
        <strain evidence="2">KACC 14158</strain>
    </source>
</reference>
<protein>
    <submittedName>
        <fullName evidence="2">NACHT domain-containing protein</fullName>
    </submittedName>
</protein>
<dbReference type="Pfam" id="PF05729">
    <property type="entry name" value="NACHT"/>
    <property type="match status" value="1"/>
</dbReference>
<organism evidence="2 3">
    <name type="scientific">Flavivirga jejuensis</name>
    <dbReference type="NCBI Taxonomy" id="870487"/>
    <lineage>
        <taxon>Bacteria</taxon>
        <taxon>Pseudomonadati</taxon>
        <taxon>Bacteroidota</taxon>
        <taxon>Flavobacteriia</taxon>
        <taxon>Flavobacteriales</taxon>
        <taxon>Flavobacteriaceae</taxon>
        <taxon>Flavivirga</taxon>
    </lineage>
</organism>
<evidence type="ECO:0000313" key="2">
    <source>
        <dbReference type="EMBL" id="MDO5976930.1"/>
    </source>
</evidence>
<evidence type="ECO:0000313" key="3">
    <source>
        <dbReference type="Proteomes" id="UP001176806"/>
    </source>
</evidence>
<dbReference type="Gene3D" id="3.40.50.300">
    <property type="entry name" value="P-loop containing nucleotide triphosphate hydrolases"/>
    <property type="match status" value="1"/>
</dbReference>
<dbReference type="PROSITE" id="PS50837">
    <property type="entry name" value="NACHT"/>
    <property type="match status" value="1"/>
</dbReference>
<sequence>MKPKGIIKAYEDAKSKDLLTYLGNPTKGLLRKCLIDFINSEYYTESHKKSILNYFPDNIKSIESVITESKDDDFKAVVSLLSGDTDSSSRNGTFPLIKILLDYDLQFSIDTIEKLKKNNEEKKLTSEEAVKEIFRIFKEKSIFNSISINGDVNNSLGILPMCEYYIQLSYVSHQELHNRDSLIKSEKENSFSKVSSHTKAYYDSDLSQGYISESILSNKKVIISGNPGVGKSTYARWLCYKWAKSNNYKEVKKTVIYIQLRDLNFKKKNFILNYINDNYFSNNNLKIKSLNLFPKLLLILDGFDEISINDRLKLSSGVETYNYILLSRPYGLIQHNFSYDFAVQIDGFNSNCIQNYISKLIEDEDQEKELNKLIEKNKILKEYANTPLMLSYIVLIYKVSSNVKEDLSSIQSVYELQEKVFNWILDYGEKKQTIDARYIEAMKNKANEFAYLMLINKKFSYIGNTSDDFRSVAEFLSAAGLGSHKRVHTNSLEWKFTFNTVTFQEFLSAQYLESKKLNYEAIIYLVTDSFFWNFCIMIIGMLSKNEVLAKNMEQKQQLLTDTLEYVYKMFAKEDSAKFYGYAYYMLLAECNKHLIKRSIKSDDLKLIIRFYSEVFFDAFWVKAMLDSIDKIVYKLPYHLQIKFTDYLSIEISKIPKQVTDEKFNFQNYFYLSDLIEIGIKHNETQITSCVINTLVYIKNDISKCSDSAESILTKRGNEETLNGKHSEEYFSLIDQENWGREILSSLSLPLRFVAQKELLKHKEELLDIYHSEHTAILTLQSIISKIVTEYNFPELIKKYIYLKEKYNYSKHNSGDFFDNALLLSEYLYIFLILNKNLDSQEERKIIEIIYFLSDYFLNDETFKGETTYFHDHFIDVIVETIVVIDNKRLYDLLFNIIIKSDGTIYTRLKDEKAFVDYTKSNFKKSLADMKLDQIEKLLFILEKTPNAEFSFFLFKDDLLQLLERLIIENNSLLKEKSNHTEVSNLKEIIRKVACIPKENHEKKIFIDYFFIDNDIIPDNTESKETILRTISNNFIFYEKQYWDLFISLFEENLWNHELVIPFINNSDLFLFKSNHSKIIDAFINTLQNDKIYSYDELNSAIDEILPLVSQILFHLKNYKEGNKHIALSTVEKVLTNSHVERFCKFTLEDISDINIILAIILFYYYNPIQDKFLKSLDLYENLNKEPGAISEILDILIKFTENQEYGIEMNEVEVFKPILGNKMYNELLVLIKQRLINKNKFDPTHFEILMK</sequence>
<dbReference type="PANTHER" id="PTHR46844:SF1">
    <property type="entry name" value="SLR5058 PROTEIN"/>
    <property type="match status" value="1"/>
</dbReference>
<dbReference type="PANTHER" id="PTHR46844">
    <property type="entry name" value="SLR5058 PROTEIN"/>
    <property type="match status" value="1"/>
</dbReference>
<accession>A0ABT8WVB4</accession>
<keyword evidence="3" id="KW-1185">Reference proteome</keyword>
<name>A0ABT8WVB4_9FLAO</name>
<gene>
    <name evidence="2" type="ORF">Q4Q40_22240</name>
</gene>
<feature type="domain" description="NACHT" evidence="1">
    <location>
        <begin position="219"/>
        <end position="311"/>
    </location>
</feature>
<dbReference type="RefSeq" id="WP_303304260.1">
    <property type="nucleotide sequence ID" value="NZ_BAABDA010000011.1"/>
</dbReference>
<comment type="caution">
    <text evidence="2">The sequence shown here is derived from an EMBL/GenBank/DDBJ whole genome shotgun (WGS) entry which is preliminary data.</text>
</comment>
<dbReference type="InterPro" id="IPR007111">
    <property type="entry name" value="NACHT_NTPase"/>
</dbReference>
<dbReference type="InterPro" id="IPR027417">
    <property type="entry name" value="P-loop_NTPase"/>
</dbReference>
<proteinExistence type="predicted"/>
<evidence type="ECO:0000259" key="1">
    <source>
        <dbReference type="PROSITE" id="PS50837"/>
    </source>
</evidence>